<dbReference type="InterPro" id="IPR016032">
    <property type="entry name" value="Sig_transdc_resp-reg_C-effctor"/>
</dbReference>
<dbReference type="CDD" id="cd00383">
    <property type="entry name" value="trans_reg_C"/>
    <property type="match status" value="1"/>
</dbReference>
<dbReference type="InterPro" id="IPR036388">
    <property type="entry name" value="WH-like_DNA-bd_sf"/>
</dbReference>
<dbReference type="InterPro" id="IPR039420">
    <property type="entry name" value="WalR-like"/>
</dbReference>
<feature type="DNA-binding region" description="OmpR/PhoB-type" evidence="5">
    <location>
        <begin position="133"/>
        <end position="230"/>
    </location>
</feature>
<dbReference type="InterPro" id="IPR011006">
    <property type="entry name" value="CheY-like_superfamily"/>
</dbReference>
<accession>A0ABW5MPW6</accession>
<dbReference type="SMART" id="SM00862">
    <property type="entry name" value="Trans_reg_C"/>
    <property type="match status" value="1"/>
</dbReference>
<keyword evidence="1 4" id="KW-0597">Phosphoprotein</keyword>
<name>A0ABW5MPW6_9SPHI</name>
<evidence type="ECO:0000259" key="6">
    <source>
        <dbReference type="PROSITE" id="PS50110"/>
    </source>
</evidence>
<dbReference type="Pfam" id="PF00486">
    <property type="entry name" value="Trans_reg_C"/>
    <property type="match status" value="1"/>
</dbReference>
<dbReference type="Proteomes" id="UP001597461">
    <property type="component" value="Unassembled WGS sequence"/>
</dbReference>
<feature type="domain" description="Response regulatory" evidence="6">
    <location>
        <begin position="5"/>
        <end position="119"/>
    </location>
</feature>
<dbReference type="Gene3D" id="3.40.50.2300">
    <property type="match status" value="1"/>
</dbReference>
<evidence type="ECO:0000256" key="3">
    <source>
        <dbReference type="ARBA" id="ARBA00023125"/>
    </source>
</evidence>
<dbReference type="SMART" id="SM00448">
    <property type="entry name" value="REC"/>
    <property type="match status" value="1"/>
</dbReference>
<feature type="domain" description="OmpR/PhoB-type" evidence="7">
    <location>
        <begin position="133"/>
        <end position="230"/>
    </location>
</feature>
<dbReference type="SUPFAM" id="SSF46894">
    <property type="entry name" value="C-terminal effector domain of the bipartite response regulators"/>
    <property type="match status" value="1"/>
</dbReference>
<evidence type="ECO:0000256" key="4">
    <source>
        <dbReference type="PROSITE-ProRule" id="PRU00169"/>
    </source>
</evidence>
<evidence type="ECO:0000256" key="1">
    <source>
        <dbReference type="ARBA" id="ARBA00022553"/>
    </source>
</evidence>
<dbReference type="PANTHER" id="PTHR48111">
    <property type="entry name" value="REGULATOR OF RPOS"/>
    <property type="match status" value="1"/>
</dbReference>
<gene>
    <name evidence="8" type="ORF">ACFSR6_22395</name>
</gene>
<evidence type="ECO:0000259" key="7">
    <source>
        <dbReference type="PROSITE" id="PS51755"/>
    </source>
</evidence>
<dbReference type="EMBL" id="JBHULL010000044">
    <property type="protein sequence ID" value="MFD2585265.1"/>
    <property type="molecule type" value="Genomic_DNA"/>
</dbReference>
<proteinExistence type="predicted"/>
<organism evidence="8 9">
    <name type="scientific">Pedobacter vanadiisoli</name>
    <dbReference type="NCBI Taxonomy" id="1761975"/>
    <lineage>
        <taxon>Bacteria</taxon>
        <taxon>Pseudomonadati</taxon>
        <taxon>Bacteroidota</taxon>
        <taxon>Sphingobacteriia</taxon>
        <taxon>Sphingobacteriales</taxon>
        <taxon>Sphingobacteriaceae</taxon>
        <taxon>Pedobacter</taxon>
    </lineage>
</organism>
<dbReference type="PROSITE" id="PS50110">
    <property type="entry name" value="RESPONSE_REGULATORY"/>
    <property type="match status" value="1"/>
</dbReference>
<sequence>MKKTKVLYAEDEPFLARIVLDGLTSSGYEVKLAADGALAWKQFLAEKPDICVFDIMMPQKDGYTLAAEIRKSDPNVPIIFLSAKALTEDVVMGFKNGGNDYLKKPFSIDELLVRMESLLNRFGSSHKDENAVNKKYYFRNCELDPVAQKLKTSVGEYSLSYKETILLELLLKSRNNILEREDALIQIWGEDSFYNGRSMDVFMAHLRKLLKSEAEIQIISLRGVGYKLIC</sequence>
<dbReference type="SUPFAM" id="SSF52172">
    <property type="entry name" value="CheY-like"/>
    <property type="match status" value="1"/>
</dbReference>
<keyword evidence="2" id="KW-0902">Two-component regulatory system</keyword>
<evidence type="ECO:0000313" key="9">
    <source>
        <dbReference type="Proteomes" id="UP001597461"/>
    </source>
</evidence>
<keyword evidence="9" id="KW-1185">Reference proteome</keyword>
<dbReference type="Gene3D" id="1.10.10.10">
    <property type="entry name" value="Winged helix-like DNA-binding domain superfamily/Winged helix DNA-binding domain"/>
    <property type="match status" value="1"/>
</dbReference>
<dbReference type="InterPro" id="IPR001867">
    <property type="entry name" value="OmpR/PhoB-type_DNA-bd"/>
</dbReference>
<dbReference type="CDD" id="cd17574">
    <property type="entry name" value="REC_OmpR"/>
    <property type="match status" value="1"/>
</dbReference>
<dbReference type="RefSeq" id="WP_379083209.1">
    <property type="nucleotide sequence ID" value="NZ_JBHULL010000044.1"/>
</dbReference>
<evidence type="ECO:0000256" key="5">
    <source>
        <dbReference type="PROSITE-ProRule" id="PRU01091"/>
    </source>
</evidence>
<keyword evidence="3 5" id="KW-0238">DNA-binding</keyword>
<dbReference type="InterPro" id="IPR001789">
    <property type="entry name" value="Sig_transdc_resp-reg_receiver"/>
</dbReference>
<dbReference type="PANTHER" id="PTHR48111:SF40">
    <property type="entry name" value="PHOSPHATE REGULON TRANSCRIPTIONAL REGULATORY PROTEIN PHOB"/>
    <property type="match status" value="1"/>
</dbReference>
<dbReference type="PROSITE" id="PS51755">
    <property type="entry name" value="OMPR_PHOB"/>
    <property type="match status" value="1"/>
</dbReference>
<feature type="modified residue" description="4-aspartylphosphate" evidence="4">
    <location>
        <position position="54"/>
    </location>
</feature>
<comment type="caution">
    <text evidence="8">The sequence shown here is derived from an EMBL/GenBank/DDBJ whole genome shotgun (WGS) entry which is preliminary data.</text>
</comment>
<reference evidence="9" key="1">
    <citation type="journal article" date="2019" name="Int. J. Syst. Evol. Microbiol.">
        <title>The Global Catalogue of Microorganisms (GCM) 10K type strain sequencing project: providing services to taxonomists for standard genome sequencing and annotation.</title>
        <authorList>
            <consortium name="The Broad Institute Genomics Platform"/>
            <consortium name="The Broad Institute Genome Sequencing Center for Infectious Disease"/>
            <person name="Wu L."/>
            <person name="Ma J."/>
        </authorList>
    </citation>
    <scope>NUCLEOTIDE SEQUENCE [LARGE SCALE GENOMIC DNA]</scope>
    <source>
        <strain evidence="9">KCTC 42866</strain>
    </source>
</reference>
<evidence type="ECO:0000256" key="2">
    <source>
        <dbReference type="ARBA" id="ARBA00023012"/>
    </source>
</evidence>
<dbReference type="Pfam" id="PF00072">
    <property type="entry name" value="Response_reg"/>
    <property type="match status" value="1"/>
</dbReference>
<protein>
    <submittedName>
        <fullName evidence="8">Response regulator transcription factor</fullName>
    </submittedName>
</protein>
<evidence type="ECO:0000313" key="8">
    <source>
        <dbReference type="EMBL" id="MFD2585265.1"/>
    </source>
</evidence>